<evidence type="ECO:0000256" key="6">
    <source>
        <dbReference type="ARBA" id="ARBA00023163"/>
    </source>
</evidence>
<reference evidence="12" key="1">
    <citation type="journal article" date="2020" name="Stud. Mycol.">
        <title>101 Dothideomycetes genomes: a test case for predicting lifestyles and emergence of pathogens.</title>
        <authorList>
            <person name="Haridas S."/>
            <person name="Albert R."/>
            <person name="Binder M."/>
            <person name="Bloem J."/>
            <person name="Labutti K."/>
            <person name="Salamov A."/>
            <person name="Andreopoulos B."/>
            <person name="Baker S."/>
            <person name="Barry K."/>
            <person name="Bills G."/>
            <person name="Bluhm B."/>
            <person name="Cannon C."/>
            <person name="Castanera R."/>
            <person name="Culley D."/>
            <person name="Daum C."/>
            <person name="Ezra D."/>
            <person name="Gonzalez J."/>
            <person name="Henrissat B."/>
            <person name="Kuo A."/>
            <person name="Liang C."/>
            <person name="Lipzen A."/>
            <person name="Lutzoni F."/>
            <person name="Magnuson J."/>
            <person name="Mondo S."/>
            <person name="Nolan M."/>
            <person name="Ohm R."/>
            <person name="Pangilinan J."/>
            <person name="Park H.-J."/>
            <person name="Ramirez L."/>
            <person name="Alfaro M."/>
            <person name="Sun H."/>
            <person name="Tritt A."/>
            <person name="Yoshinaga Y."/>
            <person name="Zwiers L.-H."/>
            <person name="Turgeon B."/>
            <person name="Goodwin S."/>
            <person name="Spatafora J."/>
            <person name="Crous P."/>
            <person name="Grigoriev I."/>
        </authorList>
    </citation>
    <scope>NUCLEOTIDE SEQUENCE</scope>
    <source>
        <strain evidence="12">CBS 119925</strain>
    </source>
</reference>
<dbReference type="PANTHER" id="PTHR12809:SF2">
    <property type="entry name" value="MEDIATOR OF RNA POLYMERASE II TRANSCRIPTION SUBUNIT 14"/>
    <property type="match status" value="1"/>
</dbReference>
<evidence type="ECO:0000256" key="5">
    <source>
        <dbReference type="ARBA" id="ARBA00023159"/>
    </source>
</evidence>
<evidence type="ECO:0000256" key="9">
    <source>
        <dbReference type="RuleBase" id="RU365082"/>
    </source>
</evidence>
<evidence type="ECO:0000256" key="10">
    <source>
        <dbReference type="SAM" id="MobiDB-lite"/>
    </source>
</evidence>
<evidence type="ECO:0000256" key="7">
    <source>
        <dbReference type="ARBA" id="ARBA00023242"/>
    </source>
</evidence>
<comment type="subcellular location">
    <subcellularLocation>
        <location evidence="1 9">Nucleus</location>
    </subcellularLocation>
</comment>
<evidence type="ECO:0000256" key="1">
    <source>
        <dbReference type="ARBA" id="ARBA00004123"/>
    </source>
</evidence>
<comment type="function">
    <text evidence="9">Component of the Mediator complex, a coactivator involved in the regulated transcription of nearly all RNA polymerase II-dependent genes. Mediator functions as a bridge to convey information from gene-specific regulatory proteins to the basal RNA polymerase II transcription machinery. Mediator is recruited to promoters by direct interactions with regulatory proteins and serves as a scaffold for the assembly of a functional preinitiation complex with RNA polymerase II and the general transcription factors.</text>
</comment>
<keyword evidence="13" id="KW-1185">Reference proteome</keyword>
<gene>
    <name evidence="12" type="ORF">M011DRAFT_393545</name>
</gene>
<dbReference type="PANTHER" id="PTHR12809">
    <property type="entry name" value="MEDIATOR COMPLEX SUBUNIT"/>
    <property type="match status" value="1"/>
</dbReference>
<feature type="region of interest" description="Disordered" evidence="10">
    <location>
        <begin position="108"/>
        <end position="127"/>
    </location>
</feature>
<organism evidence="12 13">
    <name type="scientific">Sporormia fimetaria CBS 119925</name>
    <dbReference type="NCBI Taxonomy" id="1340428"/>
    <lineage>
        <taxon>Eukaryota</taxon>
        <taxon>Fungi</taxon>
        <taxon>Dikarya</taxon>
        <taxon>Ascomycota</taxon>
        <taxon>Pezizomycotina</taxon>
        <taxon>Dothideomycetes</taxon>
        <taxon>Pleosporomycetidae</taxon>
        <taxon>Pleosporales</taxon>
        <taxon>Sporormiaceae</taxon>
        <taxon>Sporormia</taxon>
    </lineage>
</organism>
<dbReference type="OrthoDB" id="205099at2759"/>
<evidence type="ECO:0000256" key="4">
    <source>
        <dbReference type="ARBA" id="ARBA00023015"/>
    </source>
</evidence>
<keyword evidence="6 9" id="KW-0804">Transcription</keyword>
<dbReference type="Pfam" id="PF26204">
    <property type="entry name" value="Med14_fung"/>
    <property type="match status" value="1"/>
</dbReference>
<dbReference type="GO" id="GO:0070847">
    <property type="term" value="C:core mediator complex"/>
    <property type="evidence" value="ECO:0007669"/>
    <property type="project" value="TreeGrafter"/>
</dbReference>
<dbReference type="GO" id="GO:0003712">
    <property type="term" value="F:transcription coregulator activity"/>
    <property type="evidence" value="ECO:0007669"/>
    <property type="project" value="UniProtKB-UniRule"/>
</dbReference>
<feature type="compositionally biased region" description="Polar residues" evidence="10">
    <location>
        <begin position="1000"/>
        <end position="1021"/>
    </location>
</feature>
<proteinExistence type="inferred from homology"/>
<evidence type="ECO:0000259" key="11">
    <source>
        <dbReference type="Pfam" id="PF08638"/>
    </source>
</evidence>
<dbReference type="Proteomes" id="UP000799440">
    <property type="component" value="Unassembled WGS sequence"/>
</dbReference>
<feature type="domain" description="Mediator complex subunit MED14 N-terminal" evidence="11">
    <location>
        <begin position="74"/>
        <end position="284"/>
    </location>
</feature>
<evidence type="ECO:0000256" key="8">
    <source>
        <dbReference type="ARBA" id="ARBA00032007"/>
    </source>
</evidence>
<accession>A0A6A6VPT9</accession>
<dbReference type="AlphaFoldDB" id="A0A6A6VPT9"/>
<dbReference type="EMBL" id="MU006561">
    <property type="protein sequence ID" value="KAF2751630.1"/>
    <property type="molecule type" value="Genomic_DNA"/>
</dbReference>
<comment type="similarity">
    <text evidence="2 9">Belongs to the Mediator complex subunit 14 family.</text>
</comment>
<comment type="subunit">
    <text evidence="9">Component of the Mediator complex.</text>
</comment>
<dbReference type="Pfam" id="PF08638">
    <property type="entry name" value="Med14"/>
    <property type="match status" value="1"/>
</dbReference>
<dbReference type="InterPro" id="IPR013947">
    <property type="entry name" value="Mediator_Med14"/>
</dbReference>
<evidence type="ECO:0000256" key="2">
    <source>
        <dbReference type="ARBA" id="ARBA00007813"/>
    </source>
</evidence>
<keyword evidence="5 9" id="KW-0010">Activator</keyword>
<dbReference type="GO" id="GO:0016592">
    <property type="term" value="C:mediator complex"/>
    <property type="evidence" value="ECO:0007669"/>
    <property type="project" value="UniProtKB-UniRule"/>
</dbReference>
<feature type="region of interest" description="Disordered" evidence="10">
    <location>
        <begin position="1"/>
        <end position="46"/>
    </location>
</feature>
<keyword evidence="7 9" id="KW-0539">Nucleus</keyword>
<evidence type="ECO:0000313" key="12">
    <source>
        <dbReference type="EMBL" id="KAF2751630.1"/>
    </source>
</evidence>
<sequence>MNQSGTDAQGDSRKRTHDGKLVNGEHTHRADAPPTDGTNPMSKNGAVVLPSRTADQFTELPPELAQVPTEEYRPMSKLFQRAAQKTFNELTALLNSMAQMEVLQQPNDILTNGTGGSGNAQMDPSETSQQKKKLIIDFAKNTRAKYIKLLVLSGWSKKYAADIAKLIDINQWAVNQLDQLNIVDHQLAVVKFYGHELTDRNSDVQTALEVLSKGKADWVPDMGFVPPKPMSAEKGLQLLRYLDTTLAIRLHSHEDLPRHLKNWRVGSGRATFTIENEFEMDLVTFTEDLSSPWLFVDIRLLFSPAPVIPAESRIFWILRNRCDRLMEHLGISGCFDFLCNFVLTHKINILKTQADKLSQTGWAGTLKVEQAHRGLVVQYWTGRPGKKSWIEIGVSTSKPKSGKSSWRGPPIASLTARWFRQGVEVTDTELEFDYANLSMERMLKKVIALHTKSILSETRDALPSDLPVDVSLSAREPSDCHLEVCLGRSDLATVFSLEPLTGRYIFRPTTINSAMAEQTILRSGNPTAAIAPAIKQMLARTLQDIIHRHALSLGWRPLDKVRIRLDTMKKALQRDVIRFSLYRPSGWTNGWALAAVVDSSGENWWVMKLSTGNEMIVDAEQLKLDRPMDRPPIDRPTLVKVERVAIQHLSHYVTIKELQRTGQKGFMRVEAVTGASLLHESTEKTPQPWSLAIRTSDVHPGVSGEGQWLDPYVSITCHGFTADYRKVCHVASGVMTKSVATVMEKLMATTDPSNFILHGDGKFFVSLTTDFAEPIIGQLVTSLRDIDRLRLLATVLQKREFKLLESSMRHVRFQYGEKLTATINLRHYEDVTLEFPSSNPHNRIAVLLTEAINNRLTSDKGQAFDHFCSILLVTRSILSTLAYIEESAPGNITNPAVHAHSWDHYRFTYADPPCSFGVKRIFANDKAMWQLEDHDKDDDKRPANLKAALADVFGKTGTRWQGLFTGLVADLDAIAEPLKMLHEALTTLRLSSAAKAPVSTADTKQGLPQAQRTEPPRQNQPPVKHETPAKPSGGVKPLASQGQPRSKPNMRLNLNFANNHLRAGPQNPGQHPGHNTNKPAPQNGGQNNGGSRRDAIQLD</sequence>
<evidence type="ECO:0000313" key="13">
    <source>
        <dbReference type="Proteomes" id="UP000799440"/>
    </source>
</evidence>
<evidence type="ECO:0000256" key="3">
    <source>
        <dbReference type="ARBA" id="ARBA00019619"/>
    </source>
</evidence>
<dbReference type="GO" id="GO:0006357">
    <property type="term" value="P:regulation of transcription by RNA polymerase II"/>
    <property type="evidence" value="ECO:0007669"/>
    <property type="project" value="InterPro"/>
</dbReference>
<dbReference type="InterPro" id="IPR055122">
    <property type="entry name" value="Med14_N"/>
</dbReference>
<feature type="region of interest" description="Disordered" evidence="10">
    <location>
        <begin position="996"/>
        <end position="1099"/>
    </location>
</feature>
<name>A0A6A6VPT9_9PLEO</name>
<keyword evidence="4 9" id="KW-0805">Transcription regulation</keyword>
<feature type="compositionally biased region" description="Basic and acidic residues" evidence="10">
    <location>
        <begin position="10"/>
        <end position="31"/>
    </location>
</feature>
<feature type="compositionally biased region" description="Polar residues" evidence="10">
    <location>
        <begin position="1067"/>
        <end position="1080"/>
    </location>
</feature>
<protein>
    <recommendedName>
        <fullName evidence="3 9">Mediator of RNA polymerase II transcription subunit 14</fullName>
    </recommendedName>
    <alternativeName>
        <fullName evidence="8 9">Mediator complex subunit 14</fullName>
    </alternativeName>
</protein>